<proteinExistence type="predicted"/>
<dbReference type="Proteomes" id="UP000812440">
    <property type="component" value="Chromosome 1"/>
</dbReference>
<dbReference type="AlphaFoldDB" id="A0A8T2KH34"/>
<dbReference type="InterPro" id="IPR015931">
    <property type="entry name" value="Acnase/IPM_dHydase_lsu_aba_1/3"/>
</dbReference>
<protein>
    <recommendedName>
        <fullName evidence="4">Aconitase/3-isopropylmalate dehydratase large subunit alpha/beta/alpha domain-containing protein</fullName>
    </recommendedName>
</protein>
<dbReference type="GO" id="GO:0046872">
    <property type="term" value="F:metal ion binding"/>
    <property type="evidence" value="ECO:0007669"/>
    <property type="project" value="UniProtKB-KW"/>
</dbReference>
<feature type="non-terminal residue" evidence="5">
    <location>
        <position position="240"/>
    </location>
</feature>
<feature type="domain" description="Aconitase/3-isopropylmalate dehydratase large subunit alpha/beta/alpha" evidence="4">
    <location>
        <begin position="1"/>
        <end position="234"/>
    </location>
</feature>
<evidence type="ECO:0000256" key="2">
    <source>
        <dbReference type="ARBA" id="ARBA00023004"/>
    </source>
</evidence>
<dbReference type="OrthoDB" id="2279155at2759"/>
<keyword evidence="6" id="KW-1185">Reference proteome</keyword>
<reference evidence="5" key="1">
    <citation type="thesis" date="2020" institute="ProQuest LLC" country="789 East Eisenhower Parkway, Ann Arbor, MI, USA">
        <title>Comparative Genomics and Chromosome Evolution.</title>
        <authorList>
            <person name="Mudd A.B."/>
        </authorList>
    </citation>
    <scope>NUCLEOTIDE SEQUENCE</scope>
    <source>
        <strain evidence="5">Female2</strain>
        <tissue evidence="5">Blood</tissue>
    </source>
</reference>
<keyword evidence="1" id="KW-0479">Metal-binding</keyword>
<dbReference type="PANTHER" id="PTHR11670">
    <property type="entry name" value="ACONITASE/IRON-RESPONSIVE ELEMENT FAMILY MEMBER"/>
    <property type="match status" value="1"/>
</dbReference>
<evidence type="ECO:0000313" key="5">
    <source>
        <dbReference type="EMBL" id="KAG8455224.1"/>
    </source>
</evidence>
<organism evidence="5 6">
    <name type="scientific">Hymenochirus boettgeri</name>
    <name type="common">Congo dwarf clawed frog</name>
    <dbReference type="NCBI Taxonomy" id="247094"/>
    <lineage>
        <taxon>Eukaryota</taxon>
        <taxon>Metazoa</taxon>
        <taxon>Chordata</taxon>
        <taxon>Craniata</taxon>
        <taxon>Vertebrata</taxon>
        <taxon>Euteleostomi</taxon>
        <taxon>Amphibia</taxon>
        <taxon>Batrachia</taxon>
        <taxon>Anura</taxon>
        <taxon>Pipoidea</taxon>
        <taxon>Pipidae</taxon>
        <taxon>Pipinae</taxon>
        <taxon>Hymenochirus</taxon>
    </lineage>
</organism>
<dbReference type="EMBL" id="JAACNH010000001">
    <property type="protein sequence ID" value="KAG8455224.1"/>
    <property type="molecule type" value="Genomic_DNA"/>
</dbReference>
<dbReference type="Pfam" id="PF00330">
    <property type="entry name" value="Aconitase"/>
    <property type="match status" value="1"/>
</dbReference>
<gene>
    <name evidence="5" type="ORF">GDO86_001424</name>
</gene>
<evidence type="ECO:0000256" key="1">
    <source>
        <dbReference type="ARBA" id="ARBA00022723"/>
    </source>
</evidence>
<dbReference type="InterPro" id="IPR001030">
    <property type="entry name" value="Acoase/IPM_deHydtase_lsu_aba"/>
</dbReference>
<dbReference type="InterPro" id="IPR036008">
    <property type="entry name" value="Aconitase_4Fe-4S_dom"/>
</dbReference>
<dbReference type="GO" id="GO:0051536">
    <property type="term" value="F:iron-sulfur cluster binding"/>
    <property type="evidence" value="ECO:0007669"/>
    <property type="project" value="UniProtKB-KW"/>
</dbReference>
<comment type="caution">
    <text evidence="5">The sequence shown here is derived from an EMBL/GenBank/DDBJ whole genome shotgun (WGS) entry which is preliminary data.</text>
</comment>
<evidence type="ECO:0000256" key="3">
    <source>
        <dbReference type="ARBA" id="ARBA00023014"/>
    </source>
</evidence>
<keyword evidence="3" id="KW-0411">Iron-sulfur</keyword>
<dbReference type="PRINTS" id="PR00415">
    <property type="entry name" value="ACONITASE"/>
</dbReference>
<sequence>LQWGSQAFKNMRIIPPGSGIIHQVNLEYLARVVFDQDGYYYPDSLVGTDSHTTMIDGLGVLGWGVGGIEAEAVMLGQPISMVLPEVLGYKLTGNPHPLVTSTDIVLTVTKHLRQIGVVGKFVEFYGPGVAQLSIADRATIANMCPEYGATAAFFPVDLVSVEYLRQTGRADEKVNYIQKYLEAAGLFRDFNNAEQDPDFTQVVELDLATVVPCCSGPKRPQDKVTVSDMKTDFETSLGAK</sequence>
<dbReference type="InterPro" id="IPR006249">
    <property type="entry name" value="Aconitase/IRP2"/>
</dbReference>
<feature type="non-terminal residue" evidence="5">
    <location>
        <position position="1"/>
    </location>
</feature>
<evidence type="ECO:0000313" key="6">
    <source>
        <dbReference type="Proteomes" id="UP000812440"/>
    </source>
</evidence>
<evidence type="ECO:0000259" key="4">
    <source>
        <dbReference type="Pfam" id="PF00330"/>
    </source>
</evidence>
<keyword evidence="2" id="KW-0408">Iron</keyword>
<dbReference type="SUPFAM" id="SSF53732">
    <property type="entry name" value="Aconitase iron-sulfur domain"/>
    <property type="match status" value="1"/>
</dbReference>
<name>A0A8T2KH34_9PIPI</name>
<dbReference type="Gene3D" id="3.30.499.10">
    <property type="entry name" value="Aconitase, domain 3"/>
    <property type="match status" value="1"/>
</dbReference>
<accession>A0A8T2KH34</accession>